<dbReference type="Gene3D" id="1.10.1040.10">
    <property type="entry name" value="N-(1-d-carboxylethyl)-l-norvaline Dehydrogenase, domain 2"/>
    <property type="match status" value="1"/>
</dbReference>
<dbReference type="SUPFAM" id="SSF51735">
    <property type="entry name" value="NAD(P)-binding Rossmann-fold domains"/>
    <property type="match status" value="1"/>
</dbReference>
<evidence type="ECO:0000259" key="3">
    <source>
        <dbReference type="Pfam" id="PF03446"/>
    </source>
</evidence>
<feature type="domain" description="NADPH-dependent reductive aminase-like C-terminal" evidence="4">
    <location>
        <begin position="164"/>
        <end position="285"/>
    </location>
</feature>
<protein>
    <submittedName>
        <fullName evidence="5">NAD(P)-dependent oxidoreductase</fullName>
    </submittedName>
</protein>
<name>A0A895XL52_9ACTN</name>
<dbReference type="PIRSF" id="PIRSF000103">
    <property type="entry name" value="HIBADH"/>
    <property type="match status" value="1"/>
</dbReference>
<dbReference type="GO" id="GO:0000785">
    <property type="term" value="C:chromatin"/>
    <property type="evidence" value="ECO:0007669"/>
    <property type="project" value="TreeGrafter"/>
</dbReference>
<proteinExistence type="inferred from homology"/>
<dbReference type="Gene3D" id="3.40.50.720">
    <property type="entry name" value="NAD(P)-binding Rossmann-like Domain"/>
    <property type="match status" value="1"/>
</dbReference>
<evidence type="ECO:0000313" key="6">
    <source>
        <dbReference type="Proteomes" id="UP000662939"/>
    </source>
</evidence>
<dbReference type="GO" id="GO:0003677">
    <property type="term" value="F:DNA binding"/>
    <property type="evidence" value="ECO:0007669"/>
    <property type="project" value="TreeGrafter"/>
</dbReference>
<evidence type="ECO:0000259" key="4">
    <source>
        <dbReference type="Pfam" id="PF21761"/>
    </source>
</evidence>
<accession>A0A895XL52</accession>
<dbReference type="RefSeq" id="WP_213172450.1">
    <property type="nucleotide sequence ID" value="NZ_CP070496.1"/>
</dbReference>
<dbReference type="InterPro" id="IPR048666">
    <property type="entry name" value="RedAm-like_C"/>
</dbReference>
<sequence length="291" mass="30879">MSKIGTRISVIGVGSMGGAVAARLIETGHEVTVWNRTASKAEALRERGAVVAEDLAAAIDASELIVILLLNYDIAEQNLWPLAAHLRGKTVVNLTTGTDVQANAWAEWAESHDIAYVDGAIMATPDLIGHDEALLLYSGLASAYDRHLSILEQLGTSQYFGPKPGTASLYDTAMLTGMYTMFTGFLHGAAVVAKDGLTAVDLAAGMSQFLGAMAHALPHVAQVVDSGNFETGTEQTLDFTANALDIIAANASSQDIDTSLLDLLRGMVERQREAGFGQHDFARLALSFTKE</sequence>
<gene>
    <name evidence="5" type="ORF">JQS30_05930</name>
</gene>
<dbReference type="EMBL" id="CP070496">
    <property type="protein sequence ID" value="QSB06441.1"/>
    <property type="molecule type" value="Genomic_DNA"/>
</dbReference>
<dbReference type="GO" id="GO:0050661">
    <property type="term" value="F:NADP binding"/>
    <property type="evidence" value="ECO:0007669"/>
    <property type="project" value="InterPro"/>
</dbReference>
<feature type="domain" description="6-phosphogluconate dehydrogenase NADP-binding" evidence="3">
    <location>
        <begin position="7"/>
        <end position="157"/>
    </location>
</feature>
<dbReference type="SMR" id="A0A895XL52"/>
<dbReference type="Pfam" id="PF03446">
    <property type="entry name" value="NAD_binding_2"/>
    <property type="match status" value="1"/>
</dbReference>
<dbReference type="AlphaFoldDB" id="A0A895XL52"/>
<dbReference type="GO" id="GO:0016491">
    <property type="term" value="F:oxidoreductase activity"/>
    <property type="evidence" value="ECO:0007669"/>
    <property type="project" value="UniProtKB-KW"/>
</dbReference>
<dbReference type="Pfam" id="PF21761">
    <property type="entry name" value="RedAm-like_C"/>
    <property type="match status" value="1"/>
</dbReference>
<dbReference type="GO" id="GO:0031491">
    <property type="term" value="F:nucleosome binding"/>
    <property type="evidence" value="ECO:0007669"/>
    <property type="project" value="TreeGrafter"/>
</dbReference>
<dbReference type="InterPro" id="IPR013328">
    <property type="entry name" value="6PGD_dom2"/>
</dbReference>
<dbReference type="InterPro" id="IPR006115">
    <property type="entry name" value="6PGDH_NADP-bd"/>
</dbReference>
<dbReference type="KEGG" id="nav:JQS30_05930"/>
<reference evidence="5" key="1">
    <citation type="submission" date="2021-02" db="EMBL/GenBank/DDBJ databases">
        <title>Natronoglycomyces albus gen. nov., sp. nov, a haloalkaliphilic actinobacterium from a soda solonchak soil.</title>
        <authorList>
            <person name="Sorokin D.Y."/>
            <person name="Khijniak T.V."/>
            <person name="Zakharycheva A.P."/>
            <person name="Boueva O.V."/>
            <person name="Ariskina E.V."/>
            <person name="Hahnke R.L."/>
            <person name="Bunk B."/>
            <person name="Sproer C."/>
            <person name="Schumann P."/>
            <person name="Evtushenko L.I."/>
            <person name="Kublanov I.V."/>
        </authorList>
    </citation>
    <scope>NUCLEOTIDE SEQUENCE</scope>
    <source>
        <strain evidence="5">DSM 106290</strain>
    </source>
</reference>
<dbReference type="InterPro" id="IPR015815">
    <property type="entry name" value="HIBADH-related"/>
</dbReference>
<keyword evidence="6" id="KW-1185">Reference proteome</keyword>
<evidence type="ECO:0000313" key="5">
    <source>
        <dbReference type="EMBL" id="QSB06441.1"/>
    </source>
</evidence>
<dbReference type="InterPro" id="IPR051265">
    <property type="entry name" value="HIBADH-related_NP60_sf"/>
</dbReference>
<evidence type="ECO:0000256" key="2">
    <source>
        <dbReference type="ARBA" id="ARBA00023002"/>
    </source>
</evidence>
<dbReference type="InterPro" id="IPR036291">
    <property type="entry name" value="NAD(P)-bd_dom_sf"/>
</dbReference>
<dbReference type="PANTHER" id="PTHR43580">
    <property type="entry name" value="OXIDOREDUCTASE GLYR1-RELATED"/>
    <property type="match status" value="1"/>
</dbReference>
<dbReference type="PANTHER" id="PTHR43580:SF2">
    <property type="entry name" value="CYTOKINE-LIKE NUCLEAR FACTOR N-PAC"/>
    <property type="match status" value="1"/>
</dbReference>
<comment type="similarity">
    <text evidence="1">Belongs to the HIBADH-related family.</text>
</comment>
<keyword evidence="2" id="KW-0560">Oxidoreductase</keyword>
<dbReference type="GO" id="GO:0140673">
    <property type="term" value="P:transcription elongation-coupled chromatin remodeling"/>
    <property type="evidence" value="ECO:0007669"/>
    <property type="project" value="TreeGrafter"/>
</dbReference>
<evidence type="ECO:0000256" key="1">
    <source>
        <dbReference type="ARBA" id="ARBA00009080"/>
    </source>
</evidence>
<dbReference type="Proteomes" id="UP000662939">
    <property type="component" value="Chromosome"/>
</dbReference>
<organism evidence="5 6">
    <name type="scientific">Natronoglycomyces albus</name>
    <dbReference type="NCBI Taxonomy" id="2811108"/>
    <lineage>
        <taxon>Bacteria</taxon>
        <taxon>Bacillati</taxon>
        <taxon>Actinomycetota</taxon>
        <taxon>Actinomycetes</taxon>
        <taxon>Glycomycetales</taxon>
        <taxon>Glycomycetaceae</taxon>
        <taxon>Natronoglycomyces</taxon>
    </lineage>
</organism>